<dbReference type="Pfam" id="PF00884">
    <property type="entry name" value="Sulfatase"/>
    <property type="match status" value="1"/>
</dbReference>
<feature type="chain" id="PRO_5045322253" description="Sulfatase N-terminal domain-containing protein" evidence="4">
    <location>
        <begin position="20"/>
        <end position="559"/>
    </location>
</feature>
<dbReference type="Proteomes" id="UP001165060">
    <property type="component" value="Unassembled WGS sequence"/>
</dbReference>
<organism evidence="6 7">
    <name type="scientific">Tetraparma gracilis</name>
    <dbReference type="NCBI Taxonomy" id="2962635"/>
    <lineage>
        <taxon>Eukaryota</taxon>
        <taxon>Sar</taxon>
        <taxon>Stramenopiles</taxon>
        <taxon>Ochrophyta</taxon>
        <taxon>Bolidophyceae</taxon>
        <taxon>Parmales</taxon>
        <taxon>Triparmaceae</taxon>
        <taxon>Tetraparma</taxon>
    </lineage>
</organism>
<dbReference type="PANTHER" id="PTHR10342">
    <property type="entry name" value="ARYLSULFATASE"/>
    <property type="match status" value="1"/>
</dbReference>
<evidence type="ECO:0000256" key="1">
    <source>
        <dbReference type="ARBA" id="ARBA00022723"/>
    </source>
</evidence>
<dbReference type="Gene3D" id="3.40.720.10">
    <property type="entry name" value="Alkaline Phosphatase, subunit A"/>
    <property type="match status" value="1"/>
</dbReference>
<keyword evidence="1" id="KW-0479">Metal-binding</keyword>
<dbReference type="InterPro" id="IPR047115">
    <property type="entry name" value="ARSB"/>
</dbReference>
<feature type="domain" description="Sulfatase N-terminal" evidence="5">
    <location>
        <begin position="26"/>
        <end position="379"/>
    </location>
</feature>
<keyword evidence="3" id="KW-0325">Glycoprotein</keyword>
<proteinExistence type="predicted"/>
<dbReference type="SUPFAM" id="SSF53649">
    <property type="entry name" value="Alkaline phosphatase-like"/>
    <property type="match status" value="1"/>
</dbReference>
<comment type="caution">
    <text evidence="6">The sequence shown here is derived from an EMBL/GenBank/DDBJ whole genome shotgun (WGS) entry which is preliminary data.</text>
</comment>
<dbReference type="Gene3D" id="3.30.1120.10">
    <property type="match status" value="1"/>
</dbReference>
<accession>A0ABQ6MXW5</accession>
<evidence type="ECO:0000313" key="7">
    <source>
        <dbReference type="Proteomes" id="UP001165060"/>
    </source>
</evidence>
<reference evidence="6 7" key="1">
    <citation type="journal article" date="2023" name="Commun. Biol.">
        <title>Genome analysis of Parmales, the sister group of diatoms, reveals the evolutionary specialization of diatoms from phago-mixotrophs to photoautotrophs.</title>
        <authorList>
            <person name="Ban H."/>
            <person name="Sato S."/>
            <person name="Yoshikawa S."/>
            <person name="Yamada K."/>
            <person name="Nakamura Y."/>
            <person name="Ichinomiya M."/>
            <person name="Sato N."/>
            <person name="Blanc-Mathieu R."/>
            <person name="Endo H."/>
            <person name="Kuwata A."/>
            <person name="Ogata H."/>
        </authorList>
    </citation>
    <scope>NUCLEOTIDE SEQUENCE [LARGE SCALE GENOMIC DNA]</scope>
</reference>
<feature type="signal peptide" evidence="4">
    <location>
        <begin position="1"/>
        <end position="19"/>
    </location>
</feature>
<keyword evidence="7" id="KW-1185">Reference proteome</keyword>
<dbReference type="InterPro" id="IPR000917">
    <property type="entry name" value="Sulfatase_N"/>
</dbReference>
<dbReference type="InterPro" id="IPR017850">
    <property type="entry name" value="Alkaline_phosphatase_core_sf"/>
</dbReference>
<evidence type="ECO:0000313" key="6">
    <source>
        <dbReference type="EMBL" id="GMI35721.1"/>
    </source>
</evidence>
<protein>
    <recommendedName>
        <fullName evidence="5">Sulfatase N-terminal domain-containing protein</fullName>
    </recommendedName>
</protein>
<evidence type="ECO:0000259" key="5">
    <source>
        <dbReference type="Pfam" id="PF00884"/>
    </source>
</evidence>
<evidence type="ECO:0000256" key="3">
    <source>
        <dbReference type="ARBA" id="ARBA00023180"/>
    </source>
</evidence>
<dbReference type="EMBL" id="BRYB01003384">
    <property type="protein sequence ID" value="GMI35721.1"/>
    <property type="molecule type" value="Genomic_DNA"/>
</dbReference>
<keyword evidence="4" id="KW-0732">Signal</keyword>
<evidence type="ECO:0000256" key="4">
    <source>
        <dbReference type="SAM" id="SignalP"/>
    </source>
</evidence>
<keyword evidence="2" id="KW-0106">Calcium</keyword>
<gene>
    <name evidence="6" type="ORF">TeGR_g12392</name>
</gene>
<name>A0ABQ6MXW5_9STRA</name>
<sequence>MLGFVSSAALLLAIAPALASSSASRPNIVHILIDDFGWNQVGYHNDPSFLEVSTPNIDSLKNEGIELDRFYVHKICSPSRTSIQSGRSPIHVNVQNVHPEVVNEEDPLGGFQGMALNMTSVGDVLKDAGYKTSFVGKWDVGMATRAHTPHERGYDEFLGYYHHSNDYWQQTEQKCSLKKIKDLWIYNETFDGPAVHLANDPACGQDNQELEKGKRCQYEEEILLGAVLDKLDEQAAAEDEDPLFMFYSTHLTHMPLQVPQEYIDKFGDITNEYRQSMRAMSYYVDMEVGAVVDKLKSTGLWDNTLLVLHSDNGGEIMTQFCGSNNHPLRGGKFSNFDGGIRVNALVSGGFVPSSRRGVKEERLVAGEDWLRTYASVAGVGDRWTTDSRAVEAGLPDFDSVDQWPMLSGESAADATARSEVWIGDTTSIEFNGDGDTLVGGLLRDDGWKVVLGAENKMYKICQDVTTPAEYPDGKFTPRVPELKCRKCGRTPEDGCLFNVRDDEAEENNMAEEQADIFDEMIARIDELQESVYSPTRGKTDKRACKAAKNDYGGYWGPFL</sequence>
<dbReference type="PANTHER" id="PTHR10342:SF274">
    <property type="entry name" value="ARYLSULFATASE B"/>
    <property type="match status" value="1"/>
</dbReference>
<evidence type="ECO:0000256" key="2">
    <source>
        <dbReference type="ARBA" id="ARBA00022837"/>
    </source>
</evidence>